<evidence type="ECO:0000313" key="2">
    <source>
        <dbReference type="Proteomes" id="UP001732700"/>
    </source>
</evidence>
<dbReference type="EnsemblPlants" id="AVESA.00010b.r2.3DG0531510.1">
    <property type="protein sequence ID" value="AVESA.00010b.r2.3DG0531510.1.CDS.1"/>
    <property type="gene ID" value="AVESA.00010b.r2.3DG0531510"/>
</dbReference>
<reference evidence="1" key="2">
    <citation type="submission" date="2025-09" db="UniProtKB">
        <authorList>
            <consortium name="EnsemblPlants"/>
        </authorList>
    </citation>
    <scope>IDENTIFICATION</scope>
</reference>
<keyword evidence="2" id="KW-1185">Reference proteome</keyword>
<name>A0ACD5VXR4_AVESA</name>
<evidence type="ECO:0000313" key="1">
    <source>
        <dbReference type="EnsemblPlants" id="AVESA.00010b.r2.3DG0531510.1.CDS.1"/>
    </source>
</evidence>
<proteinExistence type="predicted"/>
<reference evidence="1" key="1">
    <citation type="submission" date="2021-05" db="EMBL/GenBank/DDBJ databases">
        <authorList>
            <person name="Scholz U."/>
            <person name="Mascher M."/>
            <person name="Fiebig A."/>
        </authorList>
    </citation>
    <scope>NUCLEOTIDE SEQUENCE [LARGE SCALE GENOMIC DNA]</scope>
</reference>
<dbReference type="Proteomes" id="UP001732700">
    <property type="component" value="Chromosome 3D"/>
</dbReference>
<organism evidence="1 2">
    <name type="scientific">Avena sativa</name>
    <name type="common">Oat</name>
    <dbReference type="NCBI Taxonomy" id="4498"/>
    <lineage>
        <taxon>Eukaryota</taxon>
        <taxon>Viridiplantae</taxon>
        <taxon>Streptophyta</taxon>
        <taxon>Embryophyta</taxon>
        <taxon>Tracheophyta</taxon>
        <taxon>Spermatophyta</taxon>
        <taxon>Magnoliopsida</taxon>
        <taxon>Liliopsida</taxon>
        <taxon>Poales</taxon>
        <taxon>Poaceae</taxon>
        <taxon>BOP clade</taxon>
        <taxon>Pooideae</taxon>
        <taxon>Poodae</taxon>
        <taxon>Poeae</taxon>
        <taxon>Poeae Chloroplast Group 1 (Aveneae type)</taxon>
        <taxon>Aveninae</taxon>
        <taxon>Avena</taxon>
    </lineage>
</organism>
<protein>
    <submittedName>
        <fullName evidence="1">Uncharacterized protein</fullName>
    </submittedName>
</protein>
<sequence>MDGTASDKKAAQPASDGASTAPVPSDLAVAGASGTADESGGGGSSGGGGEDEQVERFYALLANIRAMRDVYGAAGLSSSRKRARVAEPAWRPKFTMEDFREADDAVCGKKGRKDHVDRQRPENDDEAEVVRENDRVPASQSTRACIDSA</sequence>
<accession>A0ACD5VXR4</accession>